<organism evidence="1 2">
    <name type="scientific">Nitrospira moscoviensis</name>
    <dbReference type="NCBI Taxonomy" id="42253"/>
    <lineage>
        <taxon>Bacteria</taxon>
        <taxon>Pseudomonadati</taxon>
        <taxon>Nitrospirota</taxon>
        <taxon>Nitrospiria</taxon>
        <taxon>Nitrospirales</taxon>
        <taxon>Nitrospiraceae</taxon>
        <taxon>Nitrospira</taxon>
    </lineage>
</organism>
<gene>
    <name evidence="1" type="ORF">NITMOv2_1482</name>
</gene>
<name>A0A0K2GAM9_NITMO</name>
<dbReference type="KEGG" id="nmv:NITMOv2_1482"/>
<dbReference type="STRING" id="42253.NITMOv2_1482"/>
<evidence type="ECO:0000313" key="1">
    <source>
        <dbReference type="EMBL" id="ALA57909.1"/>
    </source>
</evidence>
<keyword evidence="2" id="KW-1185">Reference proteome</keyword>
<protein>
    <submittedName>
        <fullName evidence="1">Uncharacterized protein</fullName>
    </submittedName>
</protein>
<dbReference type="EMBL" id="CP011801">
    <property type="protein sequence ID" value="ALA57909.1"/>
    <property type="molecule type" value="Genomic_DNA"/>
</dbReference>
<dbReference type="PATRIC" id="fig|42253.5.peg.1452"/>
<reference evidence="1 2" key="1">
    <citation type="journal article" date="2015" name="Proc. Natl. Acad. Sci. U.S.A.">
        <title>Expanded metabolic versatility of ubiquitous nitrite-oxidizing bacteria from the genus Nitrospira.</title>
        <authorList>
            <person name="Koch H."/>
            <person name="Lucker S."/>
            <person name="Albertsen M."/>
            <person name="Kitzinger K."/>
            <person name="Herbold C."/>
            <person name="Spieck E."/>
            <person name="Nielsen P.H."/>
            <person name="Wagner M."/>
            <person name="Daims H."/>
        </authorList>
    </citation>
    <scope>NUCLEOTIDE SEQUENCE [LARGE SCALE GENOMIC DNA]</scope>
    <source>
        <strain evidence="1 2">NSP M-1</strain>
    </source>
</reference>
<sequence length="61" mass="6740">MSLRDSAVLVSIDRLGAVLPDAGVVWPCETEPTDERSAPPSLRRADLVRWSTIVHHPPPLR</sequence>
<proteinExistence type="predicted"/>
<accession>A0A0K2GAM9</accession>
<dbReference type="AlphaFoldDB" id="A0A0K2GAM9"/>
<evidence type="ECO:0000313" key="2">
    <source>
        <dbReference type="Proteomes" id="UP000069205"/>
    </source>
</evidence>
<dbReference type="Proteomes" id="UP000069205">
    <property type="component" value="Chromosome"/>
</dbReference>